<keyword evidence="2" id="KW-0472">Membrane</keyword>
<feature type="domain" description="PPM-type phosphatase" evidence="3">
    <location>
        <begin position="6"/>
        <end position="239"/>
    </location>
</feature>
<dbReference type="RefSeq" id="WP_073708327.1">
    <property type="nucleotide sequence ID" value="NZ_MQSV01000001.1"/>
</dbReference>
<evidence type="ECO:0000259" key="3">
    <source>
        <dbReference type="PROSITE" id="PS51746"/>
    </source>
</evidence>
<dbReference type="InterPro" id="IPR001932">
    <property type="entry name" value="PPM-type_phosphatase-like_dom"/>
</dbReference>
<proteinExistence type="predicted"/>
<evidence type="ECO:0000313" key="5">
    <source>
        <dbReference type="Proteomes" id="UP000186785"/>
    </source>
</evidence>
<sequence length="514" mass="54937">MPVEIRYAARSDVGLMRKNNQDSGYAGQHLLVLADGMGGPAGGDIASSIAVAHLAPLDSDAVPGDQLLPVLTEALESAHAELISRSEADPDLAGLGTTCIAMLRSGNKIAMLHIGDSRAYLLRENKLIQVTKDHSFVQYLVDTGQLDPEAAASHPQKNVVLRVLGDQDEVLYPDESLREAVPGDRWLLCSDGLSGVVSEDTIAQVLMEEKDLNECADLLIQLALKGGGPDNVTVVLADVQESSSEDQQTTPQVVGAAATDRLAQSRAASSSAAKAAALGGKGLKDRVDPAADEEELSEARSERRSAIRKRLAWTLGSLLFVLAIAGGLFAGYRWTQTQYYAIAEGNQIVVYQGIPQKLGFIELSRPLEVKPYKLSDLSPAVRNRLEEPVTRGSRQELDHYLDSLVNEDGWRNPSQGSFDTKVILPGQKTPSPTPAPTPSKQPVPKPTPKPAPSPAPNMESAPTPSAAPKYLPAPELSEVANQAFIAKQMNASTQLLSTWSAPIKSSGGDQLWQQ</sequence>
<name>A0A1Q5PPJ3_9ACTO</name>
<dbReference type="PROSITE" id="PS51746">
    <property type="entry name" value="PPM_2"/>
    <property type="match status" value="1"/>
</dbReference>
<gene>
    <name evidence="4" type="ORF">BSR29_00245</name>
</gene>
<dbReference type="CDD" id="cd00143">
    <property type="entry name" value="PP2Cc"/>
    <property type="match status" value="1"/>
</dbReference>
<dbReference type="EMBL" id="MQSV01000001">
    <property type="protein sequence ID" value="OKL49436.1"/>
    <property type="molecule type" value="Genomic_DNA"/>
</dbReference>
<evidence type="ECO:0000313" key="4">
    <source>
        <dbReference type="EMBL" id="OKL49436.1"/>
    </source>
</evidence>
<feature type="compositionally biased region" description="Pro residues" evidence="1">
    <location>
        <begin position="431"/>
        <end position="455"/>
    </location>
</feature>
<evidence type="ECO:0000256" key="1">
    <source>
        <dbReference type="SAM" id="MobiDB-lite"/>
    </source>
</evidence>
<dbReference type="SMART" id="SM00332">
    <property type="entry name" value="PP2Cc"/>
    <property type="match status" value="1"/>
</dbReference>
<dbReference type="SUPFAM" id="SSF81606">
    <property type="entry name" value="PP2C-like"/>
    <property type="match status" value="1"/>
</dbReference>
<dbReference type="Pfam" id="PF13672">
    <property type="entry name" value="PP2C_2"/>
    <property type="match status" value="1"/>
</dbReference>
<dbReference type="AlphaFoldDB" id="A0A1Q5PPJ3"/>
<keyword evidence="2" id="KW-0812">Transmembrane</keyword>
<dbReference type="SMART" id="SM00331">
    <property type="entry name" value="PP2C_SIG"/>
    <property type="match status" value="1"/>
</dbReference>
<feature type="region of interest" description="Disordered" evidence="1">
    <location>
        <begin position="408"/>
        <end position="473"/>
    </location>
</feature>
<comment type="caution">
    <text evidence="4">The sequence shown here is derived from an EMBL/GenBank/DDBJ whole genome shotgun (WGS) entry which is preliminary data.</text>
</comment>
<protein>
    <recommendedName>
        <fullName evidence="3">PPM-type phosphatase domain-containing protein</fullName>
    </recommendedName>
</protein>
<keyword evidence="2" id="KW-1133">Transmembrane helix</keyword>
<dbReference type="Gene3D" id="3.60.40.10">
    <property type="entry name" value="PPM-type phosphatase domain"/>
    <property type="match status" value="1"/>
</dbReference>
<accession>A0A1Q5PPJ3</accession>
<dbReference type="STRING" id="1921764.BSR28_02235"/>
<evidence type="ECO:0000256" key="2">
    <source>
        <dbReference type="SAM" id="Phobius"/>
    </source>
</evidence>
<organism evidence="4 5">
    <name type="scientific">Boudabousia liubingyangii</name>
    <dbReference type="NCBI Taxonomy" id="1921764"/>
    <lineage>
        <taxon>Bacteria</taxon>
        <taxon>Bacillati</taxon>
        <taxon>Actinomycetota</taxon>
        <taxon>Actinomycetes</taxon>
        <taxon>Actinomycetales</taxon>
        <taxon>Actinomycetaceae</taxon>
        <taxon>Boudabousia</taxon>
    </lineage>
</organism>
<keyword evidence="5" id="KW-1185">Reference proteome</keyword>
<feature type="transmembrane region" description="Helical" evidence="2">
    <location>
        <begin position="311"/>
        <end position="332"/>
    </location>
</feature>
<reference evidence="4 5" key="1">
    <citation type="submission" date="2016-11" db="EMBL/GenBank/DDBJ databases">
        <title>Actinomyces gypaetusis sp. nov. isolated from the vulture Gypaetus barbatus in Qinghai Tibet Plateau China.</title>
        <authorList>
            <person name="Meng X."/>
        </authorList>
    </citation>
    <scope>NUCLEOTIDE SEQUENCE [LARGE SCALE GENOMIC DNA]</scope>
    <source>
        <strain evidence="4 5">VUL4_2</strain>
    </source>
</reference>
<dbReference type="Proteomes" id="UP000186785">
    <property type="component" value="Unassembled WGS sequence"/>
</dbReference>
<dbReference type="InterPro" id="IPR036457">
    <property type="entry name" value="PPM-type-like_dom_sf"/>
</dbReference>